<evidence type="ECO:0000313" key="1">
    <source>
        <dbReference type="EMBL" id="GCA64369.1"/>
    </source>
</evidence>
<proteinExistence type="predicted"/>
<gene>
    <name evidence="1" type="ORF">KIPB_014077</name>
</gene>
<accession>A0A391P1X2</accession>
<dbReference type="AlphaFoldDB" id="A0A391P1X2"/>
<reference evidence="1 2" key="1">
    <citation type="journal article" date="2018" name="PLoS ONE">
        <title>The draft genome of Kipferlia bialata reveals reductive genome evolution in fornicate parasites.</title>
        <authorList>
            <person name="Tanifuji G."/>
            <person name="Takabayashi S."/>
            <person name="Kume K."/>
            <person name="Takagi M."/>
            <person name="Nakayama T."/>
            <person name="Kamikawa R."/>
            <person name="Inagaki Y."/>
            <person name="Hashimoto T."/>
        </authorList>
    </citation>
    <scope>NUCLEOTIDE SEQUENCE [LARGE SCALE GENOMIC DNA]</scope>
    <source>
        <strain evidence="1">NY0173</strain>
    </source>
</reference>
<organism evidence="1 2">
    <name type="scientific">Kipferlia bialata</name>
    <dbReference type="NCBI Taxonomy" id="797122"/>
    <lineage>
        <taxon>Eukaryota</taxon>
        <taxon>Metamonada</taxon>
        <taxon>Carpediemonas-like organisms</taxon>
        <taxon>Kipferlia</taxon>
    </lineage>
</organism>
<keyword evidence="2" id="KW-1185">Reference proteome</keyword>
<comment type="caution">
    <text evidence="1">The sequence shown here is derived from an EMBL/GenBank/DDBJ whole genome shotgun (WGS) entry which is preliminary data.</text>
</comment>
<protein>
    <submittedName>
        <fullName evidence="1">Uncharacterized protein</fullName>
    </submittedName>
</protein>
<sequence>MKLLIVCLAVFVAVFAQCLDE</sequence>
<dbReference type="EMBL" id="BDIP01007036">
    <property type="protein sequence ID" value="GCA64369.1"/>
    <property type="molecule type" value="Genomic_DNA"/>
</dbReference>
<dbReference type="Proteomes" id="UP000265618">
    <property type="component" value="Unassembled WGS sequence"/>
</dbReference>
<name>A0A391P1X2_9EUKA</name>
<feature type="non-terminal residue" evidence="1">
    <location>
        <position position="21"/>
    </location>
</feature>
<evidence type="ECO:0000313" key="2">
    <source>
        <dbReference type="Proteomes" id="UP000265618"/>
    </source>
</evidence>